<evidence type="ECO:0000313" key="3">
    <source>
        <dbReference type="EMBL" id="MCF1753371.1"/>
    </source>
</evidence>
<protein>
    <recommendedName>
        <fullName evidence="2">DUF6794 domain-containing protein</fullName>
    </recommendedName>
</protein>
<dbReference type="Proteomes" id="UP001201449">
    <property type="component" value="Unassembled WGS sequence"/>
</dbReference>
<comment type="caution">
    <text evidence="3">The sequence shown here is derived from an EMBL/GenBank/DDBJ whole genome shotgun (WGS) entry which is preliminary data.</text>
</comment>
<evidence type="ECO:0000256" key="1">
    <source>
        <dbReference type="SAM" id="SignalP"/>
    </source>
</evidence>
<dbReference type="EMBL" id="JAKEVZ010000032">
    <property type="protein sequence ID" value="MCF1753371.1"/>
    <property type="molecule type" value="Genomic_DNA"/>
</dbReference>
<gene>
    <name evidence="3" type="ORF">L0U89_20085</name>
</gene>
<dbReference type="InterPro" id="IPR046744">
    <property type="entry name" value="DUF6794"/>
</dbReference>
<organism evidence="3 4">
    <name type="scientific">Mariniradius sediminis</name>
    <dbReference type="NCBI Taxonomy" id="2909237"/>
    <lineage>
        <taxon>Bacteria</taxon>
        <taxon>Pseudomonadati</taxon>
        <taxon>Bacteroidota</taxon>
        <taxon>Cytophagia</taxon>
        <taxon>Cytophagales</taxon>
        <taxon>Cyclobacteriaceae</taxon>
        <taxon>Mariniradius</taxon>
    </lineage>
</organism>
<reference evidence="3 4" key="1">
    <citation type="submission" date="2022-01" db="EMBL/GenBank/DDBJ databases">
        <title>Mariniradius saccharolyticus sp. nov., isolated from sediment of a river.</title>
        <authorList>
            <person name="Liu H."/>
        </authorList>
    </citation>
    <scope>NUCLEOTIDE SEQUENCE [LARGE SCALE GENOMIC DNA]</scope>
    <source>
        <strain evidence="3 4">RY-2</strain>
    </source>
</reference>
<sequence length="365" mass="42868">MKILLLTILTILTGTTCFGQTKQVPTNLSQAIKLLDSDCPDSLKRTIKVTPDNDLKKLGYPWGGKYKTVFEWTNSDSDSKLKRYLSNKGVTTHQDIVVFLAFKNHLLGQTIDERTLLKPYQEIEKKWNDEDKVRYTTDSLRGVYIPKDLEDCFKQIDSFWNDSTKLKVKQWTEDEFSGRVHLGFGMWMRNNWQLWGGSRLSKYFNEMGITHPDDMSGIILESYHRHLNNKEIKLEEQVQHYKDYWEKAKADDLKRKQDEFSEYSVGDTVLFKYNFGYSTPEQEEKYDNDSCLAKGKIVGLNKETFQLTVYLIESCDKKGIVYSDNENTQIFNPKTKKWEKPKKRVITYMKAGQVKTFDYDQWDTI</sequence>
<feature type="domain" description="DUF6794" evidence="2">
    <location>
        <begin position="145"/>
        <end position="227"/>
    </location>
</feature>
<evidence type="ECO:0000313" key="4">
    <source>
        <dbReference type="Proteomes" id="UP001201449"/>
    </source>
</evidence>
<feature type="signal peptide" evidence="1">
    <location>
        <begin position="1"/>
        <end position="19"/>
    </location>
</feature>
<dbReference type="RefSeq" id="WP_234863167.1">
    <property type="nucleotide sequence ID" value="NZ_JAKEVZ010000032.1"/>
</dbReference>
<evidence type="ECO:0000259" key="2">
    <source>
        <dbReference type="Pfam" id="PF20594"/>
    </source>
</evidence>
<name>A0ABS9BZ75_9BACT</name>
<feature type="chain" id="PRO_5045407640" description="DUF6794 domain-containing protein" evidence="1">
    <location>
        <begin position="20"/>
        <end position="365"/>
    </location>
</feature>
<keyword evidence="4" id="KW-1185">Reference proteome</keyword>
<dbReference type="Pfam" id="PF20594">
    <property type="entry name" value="DUF6794"/>
    <property type="match status" value="1"/>
</dbReference>
<proteinExistence type="predicted"/>
<accession>A0ABS9BZ75</accession>
<keyword evidence="1" id="KW-0732">Signal</keyword>